<proteinExistence type="predicted"/>
<reference evidence="2" key="1">
    <citation type="submission" date="2021-03" db="EMBL/GenBank/DDBJ databases">
        <title>Whole genome shotgun sequence of Actinoplanes auranticolor NBRC 12245.</title>
        <authorList>
            <person name="Komaki H."/>
            <person name="Tamura T."/>
        </authorList>
    </citation>
    <scope>NUCLEOTIDE SEQUENCE</scope>
    <source>
        <strain evidence="2">NBRC 12245</strain>
    </source>
</reference>
<feature type="region of interest" description="Disordered" evidence="1">
    <location>
        <begin position="64"/>
        <end position="87"/>
    </location>
</feature>
<gene>
    <name evidence="2" type="ORF">Aau02nite_25550</name>
</gene>
<evidence type="ECO:0000313" key="3">
    <source>
        <dbReference type="Proteomes" id="UP000681340"/>
    </source>
</evidence>
<comment type="caution">
    <text evidence="2">The sequence shown here is derived from an EMBL/GenBank/DDBJ whole genome shotgun (WGS) entry which is preliminary data.</text>
</comment>
<keyword evidence="3" id="KW-1185">Reference proteome</keyword>
<dbReference type="AlphaFoldDB" id="A0A919S8V4"/>
<evidence type="ECO:0000256" key="1">
    <source>
        <dbReference type="SAM" id="MobiDB-lite"/>
    </source>
</evidence>
<dbReference type="EMBL" id="BOQL01000021">
    <property type="protein sequence ID" value="GIM67019.1"/>
    <property type="molecule type" value="Genomic_DNA"/>
</dbReference>
<organism evidence="2 3">
    <name type="scientific">Actinoplanes auranticolor</name>
    <dbReference type="NCBI Taxonomy" id="47988"/>
    <lineage>
        <taxon>Bacteria</taxon>
        <taxon>Bacillati</taxon>
        <taxon>Actinomycetota</taxon>
        <taxon>Actinomycetes</taxon>
        <taxon>Micromonosporales</taxon>
        <taxon>Micromonosporaceae</taxon>
        <taxon>Actinoplanes</taxon>
    </lineage>
</organism>
<name>A0A919S8V4_9ACTN</name>
<dbReference type="Proteomes" id="UP000681340">
    <property type="component" value="Unassembled WGS sequence"/>
</dbReference>
<evidence type="ECO:0000313" key="2">
    <source>
        <dbReference type="EMBL" id="GIM67019.1"/>
    </source>
</evidence>
<protein>
    <submittedName>
        <fullName evidence="2">Uncharacterized protein</fullName>
    </submittedName>
</protein>
<sequence length="87" mass="9548">MLPSAPDRPSVLMELTPGQRNRVRQFLETELRRVCRSALLRGVEPGEVADLLATHRRALVESVGGLPDDAEHPADDLGEDGGIVEHR</sequence>
<accession>A0A919S8V4</accession>